<sequence length="243" mass="25876">MESIAIAASQLNWNGGQRITLKAGDTATCTVLRPDQLYGIFIYNSAQNDNNAAVNVVWSNSQPPCQITVPGTTANAGLASMGFVSGTDTQTISVSLPSNSGIAQVDLWLGSVSMPTNTAGLNNQPLQANGDPVPFNKYTRYYAVPPSKWMNLTIASTITQFISCQFRQDKATVFVVNETSNGLLKGQITKMGPTASETGAITITTSQIQSITENLQGDGSQWVWMDADSQQNSQSATIALQSL</sequence>
<organism evidence="1">
    <name type="scientific">Escherichia coli</name>
    <dbReference type="NCBI Taxonomy" id="562"/>
    <lineage>
        <taxon>Bacteria</taxon>
        <taxon>Pseudomonadati</taxon>
        <taxon>Pseudomonadota</taxon>
        <taxon>Gammaproteobacteria</taxon>
        <taxon>Enterobacterales</taxon>
        <taxon>Enterobacteriaceae</taxon>
        <taxon>Escherichia</taxon>
    </lineage>
</organism>
<name>A0A3L0W9M2_ECOLX</name>
<comment type="caution">
    <text evidence="1">The sequence shown here is derived from an EMBL/GenBank/DDBJ whole genome shotgun (WGS) entry which is preliminary data.</text>
</comment>
<gene>
    <name evidence="1" type="ORF">D9F05_22315</name>
</gene>
<accession>A0A3L0W9M2</accession>
<dbReference type="EMBL" id="RNRV01000067">
    <property type="protein sequence ID" value="MHO07037.1"/>
    <property type="molecule type" value="Genomic_DNA"/>
</dbReference>
<reference evidence="1" key="1">
    <citation type="submission" date="2018-10" db="EMBL/GenBank/DDBJ databases">
        <authorList>
            <consortium name="NARMS: The National Antimicrobial Resistance Monitoring System"/>
        </authorList>
    </citation>
    <scope>NUCLEOTIDE SEQUENCE [LARGE SCALE GENOMIC DNA]</scope>
    <source>
        <strain evidence="1">CVM N17EC0388</strain>
    </source>
</reference>
<protein>
    <submittedName>
        <fullName evidence="1">Uncharacterized protein</fullName>
    </submittedName>
</protein>
<dbReference type="AlphaFoldDB" id="A0A3L0W9M2"/>
<proteinExistence type="predicted"/>
<evidence type="ECO:0000313" key="1">
    <source>
        <dbReference type="EMBL" id="MHO07037.1"/>
    </source>
</evidence>